<evidence type="ECO:0000256" key="3">
    <source>
        <dbReference type="ARBA" id="ARBA00049244"/>
    </source>
</evidence>
<dbReference type="RefSeq" id="WP_014108724.1">
    <property type="nucleotide sequence ID" value="NC_016041.1"/>
</dbReference>
<dbReference type="EC" id="2.7.7.7" evidence="1"/>
<dbReference type="GO" id="GO:0003887">
    <property type="term" value="F:DNA-directed DNA polymerase activity"/>
    <property type="evidence" value="ECO:0007669"/>
    <property type="project" value="UniProtKB-KW"/>
</dbReference>
<keyword evidence="5" id="KW-1185">Reference proteome</keyword>
<dbReference type="SUPFAM" id="SSF52540">
    <property type="entry name" value="P-loop containing nucleoside triphosphate hydrolases"/>
    <property type="match status" value="1"/>
</dbReference>
<evidence type="ECO:0000313" key="4">
    <source>
        <dbReference type="EMBL" id="AEP29850.1"/>
    </source>
</evidence>
<dbReference type="Proteomes" id="UP000009282">
    <property type="component" value="Chromosome"/>
</dbReference>
<dbReference type="HOGENOM" id="CLU_006229_4_3_6"/>
<reference evidence="4 5" key="1">
    <citation type="journal article" date="2011" name="J. Bacteriol.">
        <title>Complete genome sequence of seawater bacterium Glaciecola nitratireducens FR1064T.</title>
        <authorList>
            <person name="Bian F."/>
            <person name="Qin Q.L."/>
            <person name="Xie B.B."/>
            <person name="Shu Y.L."/>
            <person name="Zhang X.Y."/>
            <person name="Yu Y."/>
            <person name="Chen B."/>
            <person name="Chen X.L."/>
            <person name="Zhou B.C."/>
            <person name="Zhang Y.Z."/>
        </authorList>
    </citation>
    <scope>NUCLEOTIDE SEQUENCE [LARGE SCALE GENOMIC DNA]</scope>
    <source>
        <strain evidence="5">JCM 12485 / KCTC 12276 / FR1064</strain>
    </source>
</reference>
<dbReference type="GO" id="GO:0006261">
    <property type="term" value="P:DNA-templated DNA replication"/>
    <property type="evidence" value="ECO:0007669"/>
    <property type="project" value="TreeGrafter"/>
</dbReference>
<evidence type="ECO:0000256" key="1">
    <source>
        <dbReference type="ARBA" id="ARBA00012417"/>
    </source>
</evidence>
<sequence>MYPWLESSFDSLIARYKIAKLHHGLLFMGVADAGKTQLCQEIAKSLLCKTIAGTRKAAAETQSSGLFEIEDIALQAPDDKLEACGVCKSCLLIDAGSHPDLHIITTEKSQIGIDIIRQTISKVTQTAQLSGNKVVIIPQIELMSESASNALLKTLEEPTPNTYLLMTTNESQRLLPTILSRCEKQTIALPSFEQSCDWLATLDVSIPSRAALLAHGSSPITYKKELEDAESIGFDDFLETLQGLLEGSETANRAALKWQTEAPKVVKWLAQHWLERYKSTQNISAYDNYQACLVASKRMSHPGLNKSLILTPLFDQLRTTKVASFN</sequence>
<proteinExistence type="predicted"/>
<keyword evidence="2" id="KW-0239">DNA-directed DNA polymerase</keyword>
<dbReference type="PANTHER" id="PTHR11669">
    <property type="entry name" value="REPLICATION FACTOR C / DNA POLYMERASE III GAMMA-TAU SUBUNIT"/>
    <property type="match status" value="1"/>
</dbReference>
<dbReference type="AlphaFoldDB" id="G4QLI3"/>
<keyword evidence="2" id="KW-0548">Nucleotidyltransferase</keyword>
<dbReference type="KEGG" id="gni:GNIT_1737"/>
<dbReference type="eggNOG" id="COG0470">
    <property type="taxonomic scope" value="Bacteria"/>
</dbReference>
<dbReference type="GO" id="GO:0009360">
    <property type="term" value="C:DNA polymerase III complex"/>
    <property type="evidence" value="ECO:0007669"/>
    <property type="project" value="TreeGrafter"/>
</dbReference>
<accession>G4QLI3</accession>
<dbReference type="OrthoDB" id="9811073at2"/>
<dbReference type="Gene3D" id="3.40.50.300">
    <property type="entry name" value="P-loop containing nucleotide triphosphate hydrolases"/>
    <property type="match status" value="1"/>
</dbReference>
<dbReference type="InterPro" id="IPR027417">
    <property type="entry name" value="P-loop_NTPase"/>
</dbReference>
<protein>
    <recommendedName>
        <fullName evidence="1">DNA-directed DNA polymerase</fullName>
        <ecNumber evidence="1">2.7.7.7</ecNumber>
    </recommendedName>
</protein>
<organism evidence="4 5">
    <name type="scientific">Glaciecola nitratireducens (strain JCM 12485 / KCTC 12276 / FR1064)</name>
    <dbReference type="NCBI Taxonomy" id="1085623"/>
    <lineage>
        <taxon>Bacteria</taxon>
        <taxon>Pseudomonadati</taxon>
        <taxon>Pseudomonadota</taxon>
        <taxon>Gammaproteobacteria</taxon>
        <taxon>Alteromonadales</taxon>
        <taxon>Alteromonadaceae</taxon>
        <taxon>Brumicola</taxon>
    </lineage>
</organism>
<evidence type="ECO:0000313" key="5">
    <source>
        <dbReference type="Proteomes" id="UP000009282"/>
    </source>
</evidence>
<dbReference type="EMBL" id="CP003060">
    <property type="protein sequence ID" value="AEP29850.1"/>
    <property type="molecule type" value="Genomic_DNA"/>
</dbReference>
<gene>
    <name evidence="4" type="primary">holB</name>
    <name evidence="4" type="ordered locus">GNIT_1737</name>
</gene>
<dbReference type="PANTHER" id="PTHR11669:SF8">
    <property type="entry name" value="DNA POLYMERASE III SUBUNIT DELTA"/>
    <property type="match status" value="1"/>
</dbReference>
<comment type="catalytic activity">
    <reaction evidence="3">
        <text>DNA(n) + a 2'-deoxyribonucleoside 5'-triphosphate = DNA(n+1) + diphosphate</text>
        <dbReference type="Rhea" id="RHEA:22508"/>
        <dbReference type="Rhea" id="RHEA-COMP:17339"/>
        <dbReference type="Rhea" id="RHEA-COMP:17340"/>
        <dbReference type="ChEBI" id="CHEBI:33019"/>
        <dbReference type="ChEBI" id="CHEBI:61560"/>
        <dbReference type="ChEBI" id="CHEBI:173112"/>
        <dbReference type="EC" id="2.7.7.7"/>
    </reaction>
</comment>
<name>G4QLI3_GLANF</name>
<evidence type="ECO:0000256" key="2">
    <source>
        <dbReference type="ARBA" id="ARBA00022932"/>
    </source>
</evidence>
<dbReference type="Pfam" id="PF13177">
    <property type="entry name" value="DNA_pol3_delta2"/>
    <property type="match status" value="1"/>
</dbReference>
<dbReference type="STRING" id="1085623.GNIT_1737"/>
<dbReference type="InterPro" id="IPR050238">
    <property type="entry name" value="DNA_Rep/Repair_Clamp_Loader"/>
</dbReference>
<keyword evidence="2" id="KW-0808">Transferase</keyword>